<reference evidence="8" key="1">
    <citation type="submission" date="2020-10" db="EMBL/GenBank/DDBJ databases">
        <authorList>
            <person name="Kikuchi T."/>
        </authorList>
    </citation>
    <scope>NUCLEOTIDE SEQUENCE</scope>
    <source>
        <strain evidence="8">NKZ352</strain>
    </source>
</reference>
<dbReference type="InterPro" id="IPR050213">
    <property type="entry name" value="GST_superfamily"/>
</dbReference>
<dbReference type="InterPro" id="IPR004045">
    <property type="entry name" value="Glutathione_S-Trfase_N"/>
</dbReference>
<sequence>MKPTTFFGKLPILEVGGKPISQSAAISRYLANKFGYAGKTDEDKALADAFADQFKDFIQIIRPYFSAIRTGKPQEDIDAAMKDIVLPAYEEFFNLITEHLKKSSSGFLLDCGLTYPDLTLAELTGWAQQWNAIDPKFTEVLEHQKKVHSIPQIKKWIEKRPVSEY</sequence>
<dbReference type="EC" id="2.5.1.18" evidence="1"/>
<evidence type="ECO:0000256" key="1">
    <source>
        <dbReference type="ARBA" id="ARBA00012452"/>
    </source>
</evidence>
<dbReference type="Gene3D" id="1.20.1050.10">
    <property type="match status" value="1"/>
</dbReference>
<dbReference type="InterPro" id="IPR040079">
    <property type="entry name" value="Glutathione_S-Trfase"/>
</dbReference>
<feature type="domain" description="GST C-terminal" evidence="7">
    <location>
        <begin position="40"/>
        <end position="165"/>
    </location>
</feature>
<dbReference type="Proteomes" id="UP000835052">
    <property type="component" value="Unassembled WGS sequence"/>
</dbReference>
<evidence type="ECO:0000256" key="3">
    <source>
        <dbReference type="ARBA" id="ARBA00038317"/>
    </source>
</evidence>
<keyword evidence="2" id="KW-0808">Transferase</keyword>
<dbReference type="PROSITE" id="PS50404">
    <property type="entry name" value="GST_NTER"/>
    <property type="match status" value="1"/>
</dbReference>
<evidence type="ECO:0000313" key="9">
    <source>
        <dbReference type="Proteomes" id="UP000835052"/>
    </source>
</evidence>
<evidence type="ECO:0000256" key="2">
    <source>
        <dbReference type="ARBA" id="ARBA00022679"/>
    </source>
</evidence>
<dbReference type="InterPro" id="IPR036249">
    <property type="entry name" value="Thioredoxin-like_sf"/>
</dbReference>
<protein>
    <recommendedName>
        <fullName evidence="1">glutathione transferase</fullName>
        <ecNumber evidence="1">2.5.1.18</ecNumber>
    </recommendedName>
    <alternativeName>
        <fullName evidence="5">GST class-sigma</fullName>
    </alternativeName>
</protein>
<accession>A0A8S1HGU1</accession>
<name>A0A8S1HGU1_9PELO</name>
<evidence type="ECO:0000313" key="8">
    <source>
        <dbReference type="EMBL" id="CAD6195763.1"/>
    </source>
</evidence>
<dbReference type="PANTHER" id="PTHR11571">
    <property type="entry name" value="GLUTATHIONE S-TRANSFERASE"/>
    <property type="match status" value="1"/>
</dbReference>
<evidence type="ECO:0000259" key="6">
    <source>
        <dbReference type="PROSITE" id="PS50404"/>
    </source>
</evidence>
<dbReference type="GO" id="GO:0004364">
    <property type="term" value="F:glutathione transferase activity"/>
    <property type="evidence" value="ECO:0007669"/>
    <property type="project" value="UniProtKB-EC"/>
</dbReference>
<dbReference type="AlphaFoldDB" id="A0A8S1HGU1"/>
<dbReference type="PROSITE" id="PS50405">
    <property type="entry name" value="GST_CTER"/>
    <property type="match status" value="1"/>
</dbReference>
<dbReference type="InterPro" id="IPR010987">
    <property type="entry name" value="Glutathione-S-Trfase_C-like"/>
</dbReference>
<dbReference type="SUPFAM" id="SSF47616">
    <property type="entry name" value="GST C-terminal domain-like"/>
    <property type="match status" value="1"/>
</dbReference>
<evidence type="ECO:0000259" key="7">
    <source>
        <dbReference type="PROSITE" id="PS50405"/>
    </source>
</evidence>
<dbReference type="EMBL" id="CAJGYM010000060">
    <property type="protein sequence ID" value="CAD6195763.1"/>
    <property type="molecule type" value="Genomic_DNA"/>
</dbReference>
<dbReference type="OrthoDB" id="414243at2759"/>
<dbReference type="Pfam" id="PF02798">
    <property type="entry name" value="GST_N"/>
    <property type="match status" value="1"/>
</dbReference>
<dbReference type="Pfam" id="PF14497">
    <property type="entry name" value="GST_C_3"/>
    <property type="match status" value="1"/>
</dbReference>
<feature type="domain" description="GST N-terminal" evidence="6">
    <location>
        <begin position="1"/>
        <end position="38"/>
    </location>
</feature>
<dbReference type="PANTHER" id="PTHR11571:SF224">
    <property type="entry name" value="HEMATOPOIETIC PROSTAGLANDIN D SYNTHASE"/>
    <property type="match status" value="1"/>
</dbReference>
<dbReference type="GO" id="GO:0005737">
    <property type="term" value="C:cytoplasm"/>
    <property type="evidence" value="ECO:0007669"/>
    <property type="project" value="UniProtKB-ARBA"/>
</dbReference>
<gene>
    <name evidence="8" type="ORF">CAUJ_LOCUS11682</name>
</gene>
<dbReference type="GO" id="GO:0006749">
    <property type="term" value="P:glutathione metabolic process"/>
    <property type="evidence" value="ECO:0007669"/>
    <property type="project" value="TreeGrafter"/>
</dbReference>
<dbReference type="InterPro" id="IPR004046">
    <property type="entry name" value="GST_C"/>
</dbReference>
<comment type="similarity">
    <text evidence="3">Belongs to the GST superfamily. Sigma family.</text>
</comment>
<dbReference type="SUPFAM" id="SSF52833">
    <property type="entry name" value="Thioredoxin-like"/>
    <property type="match status" value="1"/>
</dbReference>
<dbReference type="InterPro" id="IPR036282">
    <property type="entry name" value="Glutathione-S-Trfase_C_sf"/>
</dbReference>
<dbReference type="Gene3D" id="3.40.30.10">
    <property type="entry name" value="Glutaredoxin"/>
    <property type="match status" value="1"/>
</dbReference>
<proteinExistence type="inferred from homology"/>
<comment type="catalytic activity">
    <reaction evidence="4">
        <text>RX + glutathione = an S-substituted glutathione + a halide anion + H(+)</text>
        <dbReference type="Rhea" id="RHEA:16437"/>
        <dbReference type="ChEBI" id="CHEBI:15378"/>
        <dbReference type="ChEBI" id="CHEBI:16042"/>
        <dbReference type="ChEBI" id="CHEBI:17792"/>
        <dbReference type="ChEBI" id="CHEBI:57925"/>
        <dbReference type="ChEBI" id="CHEBI:90779"/>
        <dbReference type="EC" id="2.5.1.18"/>
    </reaction>
</comment>
<dbReference type="SFLD" id="SFLDS00019">
    <property type="entry name" value="Glutathione_Transferase_(cytos"/>
    <property type="match status" value="1"/>
</dbReference>
<comment type="caution">
    <text evidence="8">The sequence shown here is derived from an EMBL/GenBank/DDBJ whole genome shotgun (WGS) entry which is preliminary data.</text>
</comment>
<dbReference type="CDD" id="cd03192">
    <property type="entry name" value="GST_C_Sigma_like"/>
    <property type="match status" value="1"/>
</dbReference>
<dbReference type="FunFam" id="1.20.1050.10:FF:000031">
    <property type="entry name" value="Glutathione S-Transferase"/>
    <property type="match status" value="1"/>
</dbReference>
<evidence type="ECO:0000256" key="4">
    <source>
        <dbReference type="ARBA" id="ARBA00047960"/>
    </source>
</evidence>
<evidence type="ECO:0000256" key="5">
    <source>
        <dbReference type="ARBA" id="ARBA00078118"/>
    </source>
</evidence>
<organism evidence="8 9">
    <name type="scientific">Caenorhabditis auriculariae</name>
    <dbReference type="NCBI Taxonomy" id="2777116"/>
    <lineage>
        <taxon>Eukaryota</taxon>
        <taxon>Metazoa</taxon>
        <taxon>Ecdysozoa</taxon>
        <taxon>Nematoda</taxon>
        <taxon>Chromadorea</taxon>
        <taxon>Rhabditida</taxon>
        <taxon>Rhabditina</taxon>
        <taxon>Rhabditomorpha</taxon>
        <taxon>Rhabditoidea</taxon>
        <taxon>Rhabditidae</taxon>
        <taxon>Peloderinae</taxon>
        <taxon>Caenorhabditis</taxon>
    </lineage>
</organism>
<keyword evidence="9" id="KW-1185">Reference proteome</keyword>